<comment type="similarity">
    <text evidence="1">Belongs to the PhzF family.</text>
</comment>
<protein>
    <submittedName>
        <fullName evidence="3">PhzF family phenazine biosynthesis protein</fullName>
    </submittedName>
</protein>
<name>A0ABS5YGZ0_9ACTN</name>
<dbReference type="EMBL" id="JAHKKG010000001">
    <property type="protein sequence ID" value="MBU2662657.1"/>
    <property type="molecule type" value="Genomic_DNA"/>
</dbReference>
<dbReference type="PANTHER" id="PTHR13774:SF39">
    <property type="entry name" value="BIOSYNTHESIS PROTEIN, PUTATIVE-RELATED"/>
    <property type="match status" value="1"/>
</dbReference>
<organism evidence="3 4">
    <name type="scientific">Paractinoplanes bogorensis</name>
    <dbReference type="NCBI Taxonomy" id="1610840"/>
    <lineage>
        <taxon>Bacteria</taxon>
        <taxon>Bacillati</taxon>
        <taxon>Actinomycetota</taxon>
        <taxon>Actinomycetes</taxon>
        <taxon>Micromonosporales</taxon>
        <taxon>Micromonosporaceae</taxon>
        <taxon>Paractinoplanes</taxon>
    </lineage>
</organism>
<dbReference type="RefSeq" id="WP_215784581.1">
    <property type="nucleotide sequence ID" value="NZ_JAHKKG010000001.1"/>
</dbReference>
<reference evidence="3 4" key="1">
    <citation type="submission" date="2021-06" db="EMBL/GenBank/DDBJ databases">
        <title>Actinoplanes lichenicola sp. nov., and Actinoplanes ovalisporus sp. nov., isolated from lichen in Thailand.</title>
        <authorList>
            <person name="Saeng-In P."/>
            <person name="Kanchanasin P."/>
            <person name="Yuki M."/>
            <person name="Kudo T."/>
            <person name="Ohkuma M."/>
            <person name="Phongsopitanun W."/>
            <person name="Tanasupawat S."/>
        </authorList>
    </citation>
    <scope>NUCLEOTIDE SEQUENCE [LARGE SCALE GENOMIC DNA]</scope>
    <source>
        <strain evidence="3 4">NBRC 110975</strain>
    </source>
</reference>
<sequence>MKVAVVRACRRDGTGGSPTAVLCHGDAPPDLPSRCRLASRVGASHTVVVSGLASGVVDLRFYTAEGELPACGHGTVAALAFLADRAGVADFEVHLRVGSRILPGRVDGRLAVFEEPRVALRLPTAGELDAVLPALGLWPLTVGVLAASTGRWRLLIPVDSREALAALNPDPFRLRDATERRGLLGCYVYTRPDDTGRAAARMFAPAIGVPEDAANANSTACLAAAIPGRELTVDMGDALGHPSTIVAVARPYGIVEVGGEATVTDYIDLRP</sequence>
<dbReference type="Proteomes" id="UP001519654">
    <property type="component" value="Unassembled WGS sequence"/>
</dbReference>
<evidence type="ECO:0000313" key="3">
    <source>
        <dbReference type="EMBL" id="MBU2662657.1"/>
    </source>
</evidence>
<dbReference type="Pfam" id="PF02567">
    <property type="entry name" value="PhzC-PhzF"/>
    <property type="match status" value="1"/>
</dbReference>
<evidence type="ECO:0000256" key="1">
    <source>
        <dbReference type="ARBA" id="ARBA00008270"/>
    </source>
</evidence>
<dbReference type="PIRSF" id="PIRSF016184">
    <property type="entry name" value="PhzC_PhzF"/>
    <property type="match status" value="1"/>
</dbReference>
<proteinExistence type="inferred from homology"/>
<evidence type="ECO:0000313" key="4">
    <source>
        <dbReference type="Proteomes" id="UP001519654"/>
    </source>
</evidence>
<dbReference type="Gene3D" id="3.10.310.10">
    <property type="entry name" value="Diaminopimelate Epimerase, Chain A, domain 1"/>
    <property type="match status" value="2"/>
</dbReference>
<keyword evidence="2" id="KW-0413">Isomerase</keyword>
<dbReference type="SUPFAM" id="SSF54506">
    <property type="entry name" value="Diaminopimelate epimerase-like"/>
    <property type="match status" value="1"/>
</dbReference>
<accession>A0ABS5YGZ0</accession>
<keyword evidence="4" id="KW-1185">Reference proteome</keyword>
<dbReference type="InterPro" id="IPR003719">
    <property type="entry name" value="Phenazine_PhzF-like"/>
</dbReference>
<comment type="caution">
    <text evidence="3">The sequence shown here is derived from an EMBL/GenBank/DDBJ whole genome shotgun (WGS) entry which is preliminary data.</text>
</comment>
<dbReference type="PANTHER" id="PTHR13774">
    <property type="entry name" value="PHENAZINE BIOSYNTHESIS PROTEIN"/>
    <property type="match status" value="1"/>
</dbReference>
<gene>
    <name evidence="3" type="ORF">KOI35_03980</name>
</gene>
<evidence type="ECO:0000256" key="2">
    <source>
        <dbReference type="ARBA" id="ARBA00023235"/>
    </source>
</evidence>